<dbReference type="InterPro" id="IPR003107">
    <property type="entry name" value="HAT"/>
</dbReference>
<comment type="caution">
    <text evidence="10">The sequence shown here is derived from an EMBL/GenBank/DDBJ whole genome shotgun (WGS) entry which is preliminary data.</text>
</comment>
<feature type="domain" description="PRP1 splicing factor N-terminal" evidence="9">
    <location>
        <begin position="20"/>
        <end position="173"/>
    </location>
</feature>
<keyword evidence="7" id="KW-0175">Coiled coil</keyword>
<keyword evidence="3" id="KW-0677">Repeat</keyword>
<feature type="compositionally biased region" description="Gly residues" evidence="8">
    <location>
        <begin position="57"/>
        <end position="73"/>
    </location>
</feature>
<evidence type="ECO:0000256" key="3">
    <source>
        <dbReference type="ARBA" id="ARBA00022737"/>
    </source>
</evidence>
<protein>
    <recommendedName>
        <fullName evidence="9">PRP1 splicing factor N-terminal domain-containing protein</fullName>
    </recommendedName>
</protein>
<dbReference type="SUPFAM" id="SSF48452">
    <property type="entry name" value="TPR-like"/>
    <property type="match status" value="5"/>
</dbReference>
<keyword evidence="4" id="KW-0508">mRNA splicing</keyword>
<evidence type="ECO:0000256" key="5">
    <source>
        <dbReference type="ARBA" id="ARBA00023242"/>
    </source>
</evidence>
<evidence type="ECO:0000256" key="7">
    <source>
        <dbReference type="SAM" id="Coils"/>
    </source>
</evidence>
<dbReference type="OrthoDB" id="440128at2759"/>
<dbReference type="Pfam" id="PF13432">
    <property type="entry name" value="TPR_16"/>
    <property type="match status" value="1"/>
</dbReference>
<evidence type="ECO:0000256" key="8">
    <source>
        <dbReference type="SAM" id="MobiDB-lite"/>
    </source>
</evidence>
<keyword evidence="11" id="KW-1185">Reference proteome</keyword>
<accession>A0A507BY91</accession>
<dbReference type="AlphaFoldDB" id="A0A507BY91"/>
<evidence type="ECO:0000256" key="6">
    <source>
        <dbReference type="PROSITE-ProRule" id="PRU00339"/>
    </source>
</evidence>
<dbReference type="Pfam" id="PF13181">
    <property type="entry name" value="TPR_8"/>
    <property type="match status" value="1"/>
</dbReference>
<dbReference type="InterPro" id="IPR045075">
    <property type="entry name" value="Syf1-like"/>
</dbReference>
<dbReference type="EMBL" id="QEAO01000038">
    <property type="protein sequence ID" value="TPX31829.1"/>
    <property type="molecule type" value="Genomic_DNA"/>
</dbReference>
<dbReference type="FunFam" id="1.25.40.10:FF:001362">
    <property type="entry name" value="RNA splicing factor"/>
    <property type="match status" value="1"/>
</dbReference>
<dbReference type="PROSITE" id="PS50005">
    <property type="entry name" value="TPR"/>
    <property type="match status" value="1"/>
</dbReference>
<proteinExistence type="predicted"/>
<reference evidence="10 11" key="1">
    <citation type="journal article" date="2019" name="Sci. Rep.">
        <title>Comparative genomics of chytrid fungi reveal insights into the obligate biotrophic and pathogenic lifestyle of Synchytrium endobioticum.</title>
        <authorList>
            <person name="van de Vossenberg B.T.L.H."/>
            <person name="Warris S."/>
            <person name="Nguyen H.D.T."/>
            <person name="van Gent-Pelzer M.P.E."/>
            <person name="Joly D.L."/>
            <person name="van de Geest H.C."/>
            <person name="Bonants P.J.M."/>
            <person name="Smith D.S."/>
            <person name="Levesque C.A."/>
            <person name="van der Lee T.A.J."/>
        </authorList>
    </citation>
    <scope>NUCLEOTIDE SEQUENCE [LARGE SCALE GENOMIC DNA]</scope>
    <source>
        <strain evidence="10 11">JEL517</strain>
    </source>
</reference>
<dbReference type="Proteomes" id="UP000319731">
    <property type="component" value="Unassembled WGS sequence"/>
</dbReference>
<feature type="coiled-coil region" evidence="7">
    <location>
        <begin position="637"/>
        <end position="664"/>
    </location>
</feature>
<organism evidence="10 11">
    <name type="scientific">Synchytrium microbalum</name>
    <dbReference type="NCBI Taxonomy" id="1806994"/>
    <lineage>
        <taxon>Eukaryota</taxon>
        <taxon>Fungi</taxon>
        <taxon>Fungi incertae sedis</taxon>
        <taxon>Chytridiomycota</taxon>
        <taxon>Chytridiomycota incertae sedis</taxon>
        <taxon>Chytridiomycetes</taxon>
        <taxon>Synchytriales</taxon>
        <taxon>Synchytriaceae</taxon>
        <taxon>Synchytrium</taxon>
    </lineage>
</organism>
<dbReference type="RefSeq" id="XP_031023160.1">
    <property type="nucleotide sequence ID" value="XM_031170820.1"/>
</dbReference>
<name>A0A507BY91_9FUNG</name>
<dbReference type="Gene3D" id="1.25.40.10">
    <property type="entry name" value="Tetratricopeptide repeat domain"/>
    <property type="match status" value="3"/>
</dbReference>
<dbReference type="InterPro" id="IPR019734">
    <property type="entry name" value="TPR_rpt"/>
</dbReference>
<dbReference type="GO" id="GO:0000244">
    <property type="term" value="P:spliceosomal tri-snRNP complex assembly"/>
    <property type="evidence" value="ECO:0007669"/>
    <property type="project" value="TreeGrafter"/>
</dbReference>
<dbReference type="GO" id="GO:0071013">
    <property type="term" value="C:catalytic step 2 spliceosome"/>
    <property type="evidence" value="ECO:0007669"/>
    <property type="project" value="TreeGrafter"/>
</dbReference>
<dbReference type="PANTHER" id="PTHR11246">
    <property type="entry name" value="PRE-MRNA SPLICING FACTOR"/>
    <property type="match status" value="1"/>
</dbReference>
<feature type="region of interest" description="Disordered" evidence="8">
    <location>
        <begin position="116"/>
        <end position="139"/>
    </location>
</feature>
<evidence type="ECO:0000313" key="10">
    <source>
        <dbReference type="EMBL" id="TPX31829.1"/>
    </source>
</evidence>
<feature type="region of interest" description="Disordered" evidence="8">
    <location>
        <begin position="10"/>
        <end position="104"/>
    </location>
</feature>
<dbReference type="InterPro" id="IPR010491">
    <property type="entry name" value="PRP1_N"/>
</dbReference>
<dbReference type="SMART" id="SM00028">
    <property type="entry name" value="TPR"/>
    <property type="match status" value="3"/>
</dbReference>
<feature type="repeat" description="TPR" evidence="6">
    <location>
        <begin position="831"/>
        <end position="864"/>
    </location>
</feature>
<dbReference type="SMART" id="SM00386">
    <property type="entry name" value="HAT"/>
    <property type="match status" value="13"/>
</dbReference>
<evidence type="ECO:0000259" key="9">
    <source>
        <dbReference type="Pfam" id="PF06424"/>
    </source>
</evidence>
<dbReference type="InterPro" id="IPR011990">
    <property type="entry name" value="TPR-like_helical_dom_sf"/>
</dbReference>
<keyword evidence="2" id="KW-0507">mRNA processing</keyword>
<dbReference type="GeneID" id="42006117"/>
<evidence type="ECO:0000256" key="4">
    <source>
        <dbReference type="ARBA" id="ARBA00023187"/>
    </source>
</evidence>
<feature type="compositionally biased region" description="Basic and acidic residues" evidence="8">
    <location>
        <begin position="116"/>
        <end position="136"/>
    </location>
</feature>
<dbReference type="Pfam" id="PF06424">
    <property type="entry name" value="PRP1_N"/>
    <property type="match status" value="1"/>
</dbReference>
<evidence type="ECO:0000256" key="2">
    <source>
        <dbReference type="ARBA" id="ARBA00022664"/>
    </source>
</evidence>
<evidence type="ECO:0000256" key="1">
    <source>
        <dbReference type="ARBA" id="ARBA00004123"/>
    </source>
</evidence>
<dbReference type="PANTHER" id="PTHR11246:SF1">
    <property type="entry name" value="PRE-MRNA-PROCESSING FACTOR 6"/>
    <property type="match status" value="1"/>
</dbReference>
<evidence type="ECO:0000313" key="11">
    <source>
        <dbReference type="Proteomes" id="UP000319731"/>
    </source>
</evidence>
<dbReference type="GO" id="GO:0046540">
    <property type="term" value="C:U4/U6 x U5 tri-snRNP complex"/>
    <property type="evidence" value="ECO:0007669"/>
    <property type="project" value="TreeGrafter"/>
</dbReference>
<keyword evidence="5" id="KW-0539">Nucleus</keyword>
<keyword evidence="6" id="KW-0802">TPR repeat</keyword>
<dbReference type="FunFam" id="1.25.40.10:FF:000384">
    <property type="entry name" value="Probable pre-mRNA splicing factor prp1"/>
    <property type="match status" value="1"/>
</dbReference>
<comment type="subcellular location">
    <subcellularLocation>
        <location evidence="1">Nucleus</location>
    </subcellularLocation>
</comment>
<gene>
    <name evidence="10" type="ORF">SmJEL517_g04892</name>
</gene>
<dbReference type="STRING" id="1806994.A0A507BY91"/>
<sequence>MATFNSLKVMAVPDFMSRPAPPNYVAGLGRGAAGFTTRSDIGPAREAAPGEVPPGGGPSGSGAPSGSGSGAGGNDDRDDDGRFQDPDNESGLFASAPYEMDDEEADRIYEAIDKKMDERRRSRREAREREEQERYRKERPKIQQQFADLKRGLAVITDDQWAAIPEVGDLVRKRGKNANLKVQERYMPVPDSVLLGAAASSGFSNVINARDQAMGGVATPVDGTKTDFVQFGQARDKVLGLKLDQASDSVSGQTTIDPKGYLTDLSSVQVKSDAEISDIKKARTLLRSVTTTNPKHSPGWIAAARLEEVAGKLALAREIMAKGCEECSKSEDVWLEAARLNTTDNAKVILANAVRSLPQSVKIWMRAASLENEVKGKKRVLRRALEFIPNSVSLWKATVSLEEDPEDARILLSQAVKDVPLAVELWLALAKLESYDNAKKVLNQARIQNPTSHEIWITAARLEEHQGNTANVDAIIRSAVGVLARKGSDIDRETWIKEAEQCERDNAVAVCQAIIKHTVDQGIEPEDYKVTFVEDAESCTAHGSIATARAIYAIAAQKLPKDNTIWQKAAFLEKEHGTDESLEALLLQAVGYVPNAEVLWLMGAKQKWLLGDVDGARTILERAFVANPNSEQIWLAAVKLEAENGEYRRARVQLERARKDANTERVWIKSVVFERQLGQADAAIALLTDALVKFPHSPKLWMMRGQVEEDEKGNLAAAREFYAKGLKQCPKSIPLWILASRLEEKADMLTKSRAILERGRLLNQANPELWTESIRVEHRGGNAAMAKALTAKALQECPTSGLLWSEAIISEPRPTRKSKSTDALKKCENDALVLVTIARLFWSERKLDKARSWFQRATKIDPDLGDTWGWWYAFETEYGSEEQRHDVIAKCVAAEPHHGELWTAVSKDRRNYKLKVDEVLAVVAKGLKNSIF</sequence>